<proteinExistence type="predicted"/>
<feature type="transmembrane region" description="Helical" evidence="6">
    <location>
        <begin position="17"/>
        <end position="34"/>
    </location>
</feature>
<protein>
    <submittedName>
        <fullName evidence="8">ABC transporter permease</fullName>
    </submittedName>
</protein>
<name>A0ABS7MII2_9ACTN</name>
<feature type="transmembrane region" description="Helical" evidence="6">
    <location>
        <begin position="588"/>
        <end position="610"/>
    </location>
</feature>
<evidence type="ECO:0000256" key="3">
    <source>
        <dbReference type="ARBA" id="ARBA00022692"/>
    </source>
</evidence>
<accession>A0ABS7MII2</accession>
<dbReference type="InterPro" id="IPR052536">
    <property type="entry name" value="ABC-4_Integral_Memb_Prot"/>
</dbReference>
<dbReference type="Proteomes" id="UP000700908">
    <property type="component" value="Unassembled WGS sequence"/>
</dbReference>
<feature type="transmembrane region" description="Helical" evidence="6">
    <location>
        <begin position="239"/>
        <end position="265"/>
    </location>
</feature>
<feature type="transmembrane region" description="Helical" evidence="6">
    <location>
        <begin position="155"/>
        <end position="179"/>
    </location>
</feature>
<dbReference type="EMBL" id="JAIMFO010000004">
    <property type="protein sequence ID" value="MBY4797178.1"/>
    <property type="molecule type" value="Genomic_DNA"/>
</dbReference>
<keyword evidence="9" id="KW-1185">Reference proteome</keyword>
<evidence type="ECO:0000256" key="4">
    <source>
        <dbReference type="ARBA" id="ARBA00022989"/>
    </source>
</evidence>
<gene>
    <name evidence="8" type="ORF">K6V98_02205</name>
</gene>
<keyword evidence="2" id="KW-1003">Cell membrane</keyword>
<feature type="transmembrane region" description="Helical" evidence="6">
    <location>
        <begin position="54"/>
        <end position="77"/>
    </location>
</feature>
<dbReference type="PANTHER" id="PTHR46795:SF3">
    <property type="entry name" value="ABC TRANSPORTER PERMEASE"/>
    <property type="match status" value="1"/>
</dbReference>
<feature type="transmembrane region" description="Helical" evidence="6">
    <location>
        <begin position="286"/>
        <end position="306"/>
    </location>
</feature>
<sequence>MLCKLAWGNVRRAGSDYLIYLLTLTIGVVMFYAFNTISLQINYTGITDQSLVPFTSSLIGGLTMFLAVVMGFLMVYANNFIMKRRKKEFGLCQVLGMTRSQIARMMTLETLLVSGVAFVLGIVLGIGLSQLMTLLTAALFGTTIASFHFFFSVPAFFITLMCMAATFLVTLVFNLRVVARAKIIDLMSASRRHERVQIRNPWIGAIVFIVGAILVGIAYSRLLADGLPIYGKSDGLERFAVTTAIVIVGTLLVFFGFSSLMLRALSFVRGLYWRGLTMFTLRQISAKVNTVSISMAVIAMVLFLAATSVSGGMSIASSMAESAERSTPADYSRAFMYLDARHAESQVEQEGGTYPFTKHPIDLMADTRYERPDGTVFDLAKIAGDTVQFEVYCAMRQDSESGIPELSYGGLAKQVGVDLPPEMKYSNVDVLGIDLMRESDYNRYLAFRGLPSVSVGRDGYILTSDGGGIMNSVYDEALKKKEPIELSGHRLHPVNEKIDAATSVFHNAQTTNPGTLIVPDAVIDNSNYCLMESNLLMRYRDGITTKEGDDYVAQGADAPESALTDIGFWTNDATRTSIVESSGTFKGLISYLALYIGFVLVIASAAILAIQQLSNVSDTGSAYRVLSEIGVARRQVMRSVLIQQAVFFLLPLVVATAHSYVALKVVTRIALLFGGLSIAGTVALTLGIFVTAYGGYFLITYLTSRRIVHDAIRVRHTL</sequence>
<evidence type="ECO:0000256" key="5">
    <source>
        <dbReference type="ARBA" id="ARBA00023136"/>
    </source>
</evidence>
<evidence type="ECO:0000256" key="6">
    <source>
        <dbReference type="SAM" id="Phobius"/>
    </source>
</evidence>
<feature type="transmembrane region" description="Helical" evidence="6">
    <location>
        <begin position="111"/>
        <end position="135"/>
    </location>
</feature>
<keyword evidence="5 6" id="KW-0472">Membrane</keyword>
<keyword evidence="4 6" id="KW-1133">Transmembrane helix</keyword>
<feature type="domain" description="ABC3 transporter permease C-terminal" evidence="7">
    <location>
        <begin position="64"/>
        <end position="180"/>
    </location>
</feature>
<keyword evidence="3 6" id="KW-0812">Transmembrane</keyword>
<evidence type="ECO:0000313" key="9">
    <source>
        <dbReference type="Proteomes" id="UP000700908"/>
    </source>
</evidence>
<comment type="caution">
    <text evidence="8">The sequence shown here is derived from an EMBL/GenBank/DDBJ whole genome shotgun (WGS) entry which is preliminary data.</text>
</comment>
<feature type="transmembrane region" description="Helical" evidence="6">
    <location>
        <begin position="200"/>
        <end position="219"/>
    </location>
</feature>
<dbReference type="PANTHER" id="PTHR46795">
    <property type="entry name" value="ABC TRANSPORTER PERMEASE-RELATED-RELATED"/>
    <property type="match status" value="1"/>
</dbReference>
<evidence type="ECO:0000313" key="8">
    <source>
        <dbReference type="EMBL" id="MBY4797178.1"/>
    </source>
</evidence>
<evidence type="ECO:0000256" key="2">
    <source>
        <dbReference type="ARBA" id="ARBA00022475"/>
    </source>
</evidence>
<organism evidence="8 9">
    <name type="scientific">Collinsella ureilytica</name>
    <dbReference type="NCBI Taxonomy" id="2869515"/>
    <lineage>
        <taxon>Bacteria</taxon>
        <taxon>Bacillati</taxon>
        <taxon>Actinomycetota</taxon>
        <taxon>Coriobacteriia</taxon>
        <taxon>Coriobacteriales</taxon>
        <taxon>Coriobacteriaceae</taxon>
        <taxon>Collinsella</taxon>
    </lineage>
</organism>
<dbReference type="RefSeq" id="WP_222198914.1">
    <property type="nucleotide sequence ID" value="NZ_JAIMFO010000004.1"/>
</dbReference>
<evidence type="ECO:0000256" key="1">
    <source>
        <dbReference type="ARBA" id="ARBA00004651"/>
    </source>
</evidence>
<feature type="transmembrane region" description="Helical" evidence="6">
    <location>
        <begin position="640"/>
        <end position="663"/>
    </location>
</feature>
<feature type="transmembrane region" description="Helical" evidence="6">
    <location>
        <begin position="669"/>
        <end position="699"/>
    </location>
</feature>
<dbReference type="Pfam" id="PF02687">
    <property type="entry name" value="FtsX"/>
    <property type="match status" value="1"/>
</dbReference>
<evidence type="ECO:0000259" key="7">
    <source>
        <dbReference type="Pfam" id="PF02687"/>
    </source>
</evidence>
<reference evidence="8 9" key="1">
    <citation type="submission" date="2021-08" db="EMBL/GenBank/DDBJ databases">
        <title>Collinsella faecalis sp. nov. isolated from swine faeces.</title>
        <authorList>
            <person name="Oh B.S."/>
            <person name="Lee J.H."/>
        </authorList>
    </citation>
    <scope>NUCLEOTIDE SEQUENCE [LARGE SCALE GENOMIC DNA]</scope>
    <source>
        <strain evidence="8 9">AGMB00827</strain>
    </source>
</reference>
<dbReference type="InterPro" id="IPR003838">
    <property type="entry name" value="ABC3_permease_C"/>
</dbReference>
<comment type="subcellular location">
    <subcellularLocation>
        <location evidence="1">Cell membrane</location>
        <topology evidence="1">Multi-pass membrane protein</topology>
    </subcellularLocation>
</comment>